<comment type="pathway">
    <text evidence="1 8">Protein modification; [NiFe] hydrogenase maturation.</text>
</comment>
<dbReference type="Pfam" id="PF17788">
    <property type="entry name" value="HypF_C"/>
    <property type="match status" value="1"/>
</dbReference>
<evidence type="ECO:0000259" key="11">
    <source>
        <dbReference type="PROSITE" id="PS51163"/>
    </source>
</evidence>
<dbReference type="InterPro" id="IPR017968">
    <property type="entry name" value="Acylphosphatase_CS"/>
</dbReference>
<evidence type="ECO:0000313" key="13">
    <source>
        <dbReference type="Proteomes" id="UP000503287"/>
    </source>
</evidence>
<evidence type="ECO:0000259" key="10">
    <source>
        <dbReference type="PROSITE" id="PS51160"/>
    </source>
</evidence>
<dbReference type="Gene3D" id="3.30.420.360">
    <property type="match status" value="1"/>
</dbReference>
<protein>
    <recommendedName>
        <fullName evidence="8">Carbamoyltransferase HypF</fullName>
        <ecNumber evidence="8">6.2.-.-</ecNumber>
    </recommendedName>
</protein>
<dbReference type="InterPro" id="IPR051060">
    <property type="entry name" value="Carbamoyltrans_HypF-like"/>
</dbReference>
<dbReference type="PROSITE" id="PS51160">
    <property type="entry name" value="ACYLPHOSPHATASE_3"/>
    <property type="match status" value="1"/>
</dbReference>
<evidence type="ECO:0000256" key="2">
    <source>
        <dbReference type="ARBA" id="ARBA00008097"/>
    </source>
</evidence>
<evidence type="ECO:0000256" key="8">
    <source>
        <dbReference type="PIRNR" id="PIRNR006256"/>
    </source>
</evidence>
<dbReference type="SUPFAM" id="SSF55821">
    <property type="entry name" value="YrdC/RibB"/>
    <property type="match status" value="1"/>
</dbReference>
<dbReference type="SUPFAM" id="SSF53067">
    <property type="entry name" value="Actin-like ATPase domain"/>
    <property type="match status" value="1"/>
</dbReference>
<evidence type="ECO:0000256" key="1">
    <source>
        <dbReference type="ARBA" id="ARBA00004711"/>
    </source>
</evidence>
<dbReference type="EMBL" id="CP047344">
    <property type="protein sequence ID" value="QIF94360.1"/>
    <property type="molecule type" value="Genomic_DNA"/>
</dbReference>
<comment type="catalytic activity">
    <reaction evidence="9">
        <text>an acyl phosphate + H2O = a carboxylate + phosphate + H(+)</text>
        <dbReference type="Rhea" id="RHEA:14965"/>
        <dbReference type="ChEBI" id="CHEBI:15377"/>
        <dbReference type="ChEBI" id="CHEBI:15378"/>
        <dbReference type="ChEBI" id="CHEBI:29067"/>
        <dbReference type="ChEBI" id="CHEBI:43474"/>
        <dbReference type="ChEBI" id="CHEBI:59918"/>
        <dbReference type="EC" id="3.6.1.7"/>
    </reaction>
</comment>
<dbReference type="PROSITE" id="PS51163">
    <property type="entry name" value="YRDC"/>
    <property type="match status" value="1"/>
</dbReference>
<dbReference type="GO" id="GO:0008270">
    <property type="term" value="F:zinc ion binding"/>
    <property type="evidence" value="ECO:0007669"/>
    <property type="project" value="UniProtKB-KW"/>
</dbReference>
<evidence type="ECO:0000256" key="3">
    <source>
        <dbReference type="ARBA" id="ARBA00022598"/>
    </source>
</evidence>
<gene>
    <name evidence="12" type="primary">hypF</name>
    <name evidence="12" type="ORF">GTH24_10805</name>
</gene>
<dbReference type="InterPro" id="IPR043129">
    <property type="entry name" value="ATPase_NBD"/>
</dbReference>
<dbReference type="EC" id="6.2.-.-" evidence="8"/>
<keyword evidence="12" id="KW-0808">Transferase</keyword>
<feature type="active site" evidence="9">
    <location>
        <position position="37"/>
    </location>
</feature>
<dbReference type="AlphaFoldDB" id="A0A6G6SL03"/>
<keyword evidence="4" id="KW-0479">Metal-binding</keyword>
<dbReference type="InterPro" id="IPR004421">
    <property type="entry name" value="Carbamoyltransferase_HypF"/>
</dbReference>
<comment type="similarity">
    <text evidence="2 8">Belongs to the carbamoyltransferase HypF family.</text>
</comment>
<dbReference type="GO" id="GO:0051604">
    <property type="term" value="P:protein maturation"/>
    <property type="evidence" value="ECO:0007669"/>
    <property type="project" value="TreeGrafter"/>
</dbReference>
<comment type="function">
    <text evidence="8">Involved in the maturation of [NiFe] hydrogenases. Along with HypE, it catalyzes the synthesis of the CN ligands of the active site iron of [NiFe]-hydrogenases. HypF functions as a carbamoyl transferase using carbamoylphosphate as a substrate and transferring the carboxamido moiety in an ATP-dependent reaction to the thiolate of the C-terminal cysteine of HypE yielding a protein-S-carboxamide.</text>
</comment>
<evidence type="ECO:0000256" key="7">
    <source>
        <dbReference type="ARBA" id="ARBA00048220"/>
    </source>
</evidence>
<keyword evidence="9" id="KW-0378">Hydrolase</keyword>
<dbReference type="PROSITE" id="PS00150">
    <property type="entry name" value="ACYLPHOSPHATASE_1"/>
    <property type="match status" value="1"/>
</dbReference>
<organism evidence="12 13">
    <name type="scientific">Proteus vulgaris</name>
    <dbReference type="NCBI Taxonomy" id="585"/>
    <lineage>
        <taxon>Bacteria</taxon>
        <taxon>Pseudomonadati</taxon>
        <taxon>Pseudomonadota</taxon>
        <taxon>Gammaproteobacteria</taxon>
        <taxon>Enterobacterales</taxon>
        <taxon>Morganellaceae</taxon>
        <taxon>Proteus</taxon>
    </lineage>
</organism>
<evidence type="ECO:0000256" key="4">
    <source>
        <dbReference type="ARBA" id="ARBA00022723"/>
    </source>
</evidence>
<reference evidence="12 13" key="1">
    <citation type="submission" date="2020-01" db="EMBL/GenBank/DDBJ databases">
        <title>The genomic epidemiology of tigecycline resistance gene tet(X) variants in a swine farm in China.</title>
        <authorList>
            <person name="Peng K."/>
            <person name="Li R."/>
        </authorList>
    </citation>
    <scope>NUCLEOTIDE SEQUENCE [LARGE SCALE GENOMIC DNA]</scope>
    <source>
        <strain evidence="12 13">ZN3</strain>
    </source>
</reference>
<dbReference type="InterPro" id="IPR017945">
    <property type="entry name" value="DHBP_synth_RibB-like_a/b_dom"/>
</dbReference>
<dbReference type="InterPro" id="IPR036046">
    <property type="entry name" value="Acylphosphatase-like_dom_sf"/>
</dbReference>
<dbReference type="PIRSF" id="PIRSF006256">
    <property type="entry name" value="CMPcnvr_hdrg_mat"/>
    <property type="match status" value="1"/>
</dbReference>
<dbReference type="InterPro" id="IPR041440">
    <property type="entry name" value="HypF_C"/>
</dbReference>
<dbReference type="Pfam" id="PF00708">
    <property type="entry name" value="Acylphosphatase"/>
    <property type="match status" value="1"/>
</dbReference>
<dbReference type="InterPro" id="IPR055128">
    <property type="entry name" value="HypF_C_2"/>
</dbReference>
<comment type="catalytic activity">
    <reaction evidence="7 8">
        <text>C-terminal L-cysteinyl-[HypE protein] + carbamoyl phosphate + ATP + H2O = C-terminal S-carboxamide-L-cysteinyl-[HypE protein] + AMP + phosphate + diphosphate + H(+)</text>
        <dbReference type="Rhea" id="RHEA:55636"/>
        <dbReference type="Rhea" id="RHEA-COMP:14247"/>
        <dbReference type="Rhea" id="RHEA-COMP:14392"/>
        <dbReference type="ChEBI" id="CHEBI:15377"/>
        <dbReference type="ChEBI" id="CHEBI:15378"/>
        <dbReference type="ChEBI" id="CHEBI:30616"/>
        <dbReference type="ChEBI" id="CHEBI:33019"/>
        <dbReference type="ChEBI" id="CHEBI:43474"/>
        <dbReference type="ChEBI" id="CHEBI:58228"/>
        <dbReference type="ChEBI" id="CHEBI:76913"/>
        <dbReference type="ChEBI" id="CHEBI:139126"/>
        <dbReference type="ChEBI" id="CHEBI:456215"/>
    </reaction>
</comment>
<evidence type="ECO:0000313" key="12">
    <source>
        <dbReference type="EMBL" id="QIF94360.1"/>
    </source>
</evidence>
<dbReference type="GO" id="GO:0003725">
    <property type="term" value="F:double-stranded RNA binding"/>
    <property type="evidence" value="ECO:0007669"/>
    <property type="project" value="InterPro"/>
</dbReference>
<keyword evidence="5" id="KW-0863">Zinc-finger</keyword>
<dbReference type="Proteomes" id="UP000503287">
    <property type="component" value="Chromosome"/>
</dbReference>
<dbReference type="Gene3D" id="3.30.420.40">
    <property type="match status" value="1"/>
</dbReference>
<dbReference type="Pfam" id="PF22521">
    <property type="entry name" value="HypF_C_2"/>
    <property type="match status" value="1"/>
</dbReference>
<name>A0A6G6SL03_PROVU</name>
<keyword evidence="13" id="KW-1185">Reference proteome</keyword>
<evidence type="ECO:0000256" key="5">
    <source>
        <dbReference type="ARBA" id="ARBA00022771"/>
    </source>
</evidence>
<dbReference type="InterPro" id="IPR006070">
    <property type="entry name" value="Sua5-like_dom"/>
</dbReference>
<evidence type="ECO:0000256" key="6">
    <source>
        <dbReference type="ARBA" id="ARBA00022833"/>
    </source>
</evidence>
<dbReference type="SUPFAM" id="SSF54975">
    <property type="entry name" value="Acylphosphatase/BLUF domain-like"/>
    <property type="match status" value="1"/>
</dbReference>
<feature type="domain" description="YrdC-like" evidence="11">
    <location>
        <begin position="200"/>
        <end position="388"/>
    </location>
</feature>
<keyword evidence="6" id="KW-0862">Zinc</keyword>
<dbReference type="Gene3D" id="3.30.110.120">
    <property type="match status" value="1"/>
</dbReference>
<dbReference type="PANTHER" id="PTHR42959:SF1">
    <property type="entry name" value="CARBAMOYLTRANSFERASE HYPF"/>
    <property type="match status" value="1"/>
</dbReference>
<feature type="domain" description="Acylphosphatase-like" evidence="10">
    <location>
        <begin position="4"/>
        <end position="90"/>
    </location>
</feature>
<evidence type="ECO:0000256" key="9">
    <source>
        <dbReference type="PROSITE-ProRule" id="PRU00520"/>
    </source>
</evidence>
<dbReference type="InterPro" id="IPR011125">
    <property type="entry name" value="Znf_HypF"/>
</dbReference>
<dbReference type="GO" id="GO:0016743">
    <property type="term" value="F:carboxyl- or carbamoyltransferase activity"/>
    <property type="evidence" value="ECO:0007669"/>
    <property type="project" value="UniProtKB-UniRule"/>
</dbReference>
<keyword evidence="3" id="KW-0436">Ligase</keyword>
<feature type="active site" evidence="9">
    <location>
        <position position="19"/>
    </location>
</feature>
<proteinExistence type="inferred from homology"/>
<dbReference type="Pfam" id="PF01300">
    <property type="entry name" value="Sua5_yciO_yrdC"/>
    <property type="match status" value="1"/>
</dbReference>
<dbReference type="RefSeq" id="WP_164526401.1">
    <property type="nucleotide sequence ID" value="NZ_CP047344.1"/>
</dbReference>
<dbReference type="Gene3D" id="3.90.870.50">
    <property type="match status" value="1"/>
</dbReference>
<dbReference type="NCBIfam" id="TIGR00143">
    <property type="entry name" value="hypF"/>
    <property type="match status" value="1"/>
</dbReference>
<sequence length="772" mass="85380">MSNGIALRVKGKVQGVGFRPFVWQLAHRFGLLGQVSNDSLGVLVHLTPSPKNTLFIEALKAECPPLARIERIEESPYQWEQLPTDFIIVKSGGGEMDTQVVPDATTCQACIDELFDPQNRRFHYPFINCTHCGPRFTIIKKMPYDRPFTSMSEFPFCPECKHEYEDPADRRFHAQPNACPVCGPYIWLADKQGEELAIKEFALTQACEALHAGKIVAVKGVGGFHLVCDARNNESVALLRKRKYRPAKPLAVMITGIDQIKEDKQDPDFLPTAIQTLQSTAAPIVLVPKTAVSKLSELIAPGLTEIGVMLPANPLQHLLARGTNIPLVMTSGNASGHTPALSNEDALMQLRDIADLFLMHNREIIQRADDSLVRIEDKQSIMIRRSRGYVPDAISLPDDFEPQPSVLAMGGDLKNVFCLLRQHQAIMGPHLGDLDDLSVRQQLMKSLDLFQQIYRFTPKAIAIDAHPNYISHQLGKQFAQAQNIPVIEVFHHHAHIVSCLAEHGHTHQQGAVVGIALDGLGFGQDGSLWGGECLRVDYQKSERIGGLPAVAMPGGNLASIQPWRNWFAHLATFSKNWQGSVITQLIPSNDLQILSKAVERGFNSPKASSCGRLFDAVSASLGLAPKEISWEGEAACYLQTAALACQKEKQAEIIKQYGHLMPIKNNLLDLSVFWSQWEGVKLNASEKAWLFHYLLAESLGNIALQYADEHQIDTVVLTGGVLNNTLLKHLFQKKLNNKKVLTPMILPVGDGGIALGQALIATHLMQNKNNYR</sequence>
<dbReference type="UniPathway" id="UPA00335"/>
<dbReference type="Pfam" id="PF07503">
    <property type="entry name" value="zf-HYPF"/>
    <property type="match status" value="2"/>
</dbReference>
<accession>A0A6G6SL03</accession>
<dbReference type="PANTHER" id="PTHR42959">
    <property type="entry name" value="CARBAMOYLTRANSFERASE"/>
    <property type="match status" value="1"/>
</dbReference>
<dbReference type="InterPro" id="IPR001792">
    <property type="entry name" value="Acylphosphatase-like_dom"/>
</dbReference>
<dbReference type="GO" id="GO:0003998">
    <property type="term" value="F:acylphosphatase activity"/>
    <property type="evidence" value="ECO:0007669"/>
    <property type="project" value="UniProtKB-EC"/>
</dbReference>
<dbReference type="GO" id="GO:0016874">
    <property type="term" value="F:ligase activity"/>
    <property type="evidence" value="ECO:0007669"/>
    <property type="project" value="UniProtKB-UniRule"/>
</dbReference>